<evidence type="ECO:0000259" key="5">
    <source>
        <dbReference type="Pfam" id="PF00561"/>
    </source>
</evidence>
<reference evidence="7 8" key="1">
    <citation type="submission" date="2015-10" db="EMBL/GenBank/DDBJ databases">
        <title>Draft genome sequence of Streptomyces longwoodensis DSM 41677, type strain for the species Streptomyces longwoodensis.</title>
        <authorList>
            <person name="Ruckert C."/>
            <person name="Winkler A."/>
            <person name="Kalinowski J."/>
            <person name="Kampfer P."/>
            <person name="Glaeser S."/>
        </authorList>
    </citation>
    <scope>NUCLEOTIDE SEQUENCE [LARGE SCALE GENOMIC DNA]</scope>
    <source>
        <strain evidence="7 8">DSM 41677</strain>
    </source>
</reference>
<evidence type="ECO:0000256" key="3">
    <source>
        <dbReference type="ARBA" id="ARBA00022801"/>
    </source>
</evidence>
<evidence type="ECO:0000313" key="8">
    <source>
        <dbReference type="Proteomes" id="UP000053271"/>
    </source>
</evidence>
<evidence type="ECO:0000259" key="6">
    <source>
        <dbReference type="Pfam" id="PF08386"/>
    </source>
</evidence>
<dbReference type="Gene3D" id="3.40.50.1820">
    <property type="entry name" value="alpha/beta hydrolase"/>
    <property type="match status" value="1"/>
</dbReference>
<dbReference type="Proteomes" id="UP000053271">
    <property type="component" value="Unassembled WGS sequence"/>
</dbReference>
<dbReference type="PROSITE" id="PS51257">
    <property type="entry name" value="PROKAR_LIPOPROTEIN"/>
    <property type="match status" value="1"/>
</dbReference>
<dbReference type="GO" id="GO:0016787">
    <property type="term" value="F:hydrolase activity"/>
    <property type="evidence" value="ECO:0007669"/>
    <property type="project" value="UniProtKB-KW"/>
</dbReference>
<feature type="chain" id="PRO_5007104585" evidence="4">
    <location>
        <begin position="25"/>
        <end position="514"/>
    </location>
</feature>
<evidence type="ECO:0000313" key="7">
    <source>
        <dbReference type="EMBL" id="KUN41948.1"/>
    </source>
</evidence>
<organism evidence="7 8">
    <name type="scientific">Streptomyces longwoodensis</name>
    <dbReference type="NCBI Taxonomy" id="68231"/>
    <lineage>
        <taxon>Bacteria</taxon>
        <taxon>Bacillati</taxon>
        <taxon>Actinomycetota</taxon>
        <taxon>Actinomycetes</taxon>
        <taxon>Kitasatosporales</taxon>
        <taxon>Streptomycetaceae</taxon>
        <taxon>Streptomyces</taxon>
    </lineage>
</organism>
<dbReference type="InterPro" id="IPR051601">
    <property type="entry name" value="Serine_prot/Carboxylest_S33"/>
</dbReference>
<dbReference type="STRING" id="68231.AQJ30_00800"/>
<name>A0A101R598_9ACTN</name>
<feature type="domain" description="AB hydrolase-1" evidence="5">
    <location>
        <begin position="105"/>
        <end position="277"/>
    </location>
</feature>
<sequence length="514" mass="55376">MSRVRGTAVRAAVAVLVSASVVTACTPRGTVPAGNAGPTRFEHQEIDWHGCKGGPQDTEGAELDEAGARCAELTVPLDYRRPDGRTIEVAVSRLPATDPAHRHGTLLYNPGGPGLPVRYLALYLRRAVPTLAARYDVVGMDPRFVGRSTPLDCHWPAVGIGSAGTDRGTFDRTVRLAEDLASRCAGQRSVLPHASTRNTARDMDVVRAALGERKISYLGSSYGTYLGQVYTQLFPERTDRVVLDSTLDADTYGPDLTRTLGPSVTRALRHWAAWAARRDGTYHLGPTTDRVMRTIGRLNRDVGRSPVALGTHTVDSSNLPQLLWNVTAGDSDEAYASYSADVAVLVRAAHGDTVRPTPTLDQVLTDLAGPDADGTFAVQTAVQCADRAAASRDPETYYRDIVEHRADDPVFGPLTRTVTPCTFWPTTPAEPPTDVHNGVPLLMVGATGDPATVYRGQLAAHRDLRNSRLVTLLGAYRHTVYAGLFAPRNACVDEAVDHYLATGVLPSHDTTCRN</sequence>
<feature type="signal peptide" evidence="4">
    <location>
        <begin position="1"/>
        <end position="24"/>
    </location>
</feature>
<gene>
    <name evidence="7" type="ORF">AQJ30_00800</name>
</gene>
<feature type="domain" description="Peptidase S33 tripeptidyl aminopeptidase-like C-terminal" evidence="6">
    <location>
        <begin position="415"/>
        <end position="512"/>
    </location>
</feature>
<dbReference type="PANTHER" id="PTHR43248">
    <property type="entry name" value="2-SUCCINYL-6-HYDROXY-2,4-CYCLOHEXADIENE-1-CARBOXYLATE SYNTHASE"/>
    <property type="match status" value="1"/>
</dbReference>
<dbReference type="Pfam" id="PF08386">
    <property type="entry name" value="Abhydrolase_4"/>
    <property type="match status" value="1"/>
</dbReference>
<dbReference type="InterPro" id="IPR000073">
    <property type="entry name" value="AB_hydrolase_1"/>
</dbReference>
<keyword evidence="2 4" id="KW-0732">Signal</keyword>
<protein>
    <submittedName>
        <fullName evidence="7">Alpha/beta hydrolase</fullName>
    </submittedName>
</protein>
<dbReference type="SUPFAM" id="SSF53474">
    <property type="entry name" value="alpha/beta-Hydrolases"/>
    <property type="match status" value="1"/>
</dbReference>
<proteinExistence type="inferred from homology"/>
<keyword evidence="8" id="KW-1185">Reference proteome</keyword>
<accession>A0A101R598</accession>
<dbReference type="Pfam" id="PF00561">
    <property type="entry name" value="Abhydrolase_1"/>
    <property type="match status" value="1"/>
</dbReference>
<evidence type="ECO:0000256" key="2">
    <source>
        <dbReference type="ARBA" id="ARBA00022729"/>
    </source>
</evidence>
<evidence type="ECO:0000256" key="1">
    <source>
        <dbReference type="ARBA" id="ARBA00010088"/>
    </source>
</evidence>
<keyword evidence="3 7" id="KW-0378">Hydrolase</keyword>
<comment type="caution">
    <text evidence="7">The sequence shown here is derived from an EMBL/GenBank/DDBJ whole genome shotgun (WGS) entry which is preliminary data.</text>
</comment>
<dbReference type="RefSeq" id="WP_067227627.1">
    <property type="nucleotide sequence ID" value="NZ_KQ948549.1"/>
</dbReference>
<dbReference type="PANTHER" id="PTHR43248:SF29">
    <property type="entry name" value="TRIPEPTIDYL AMINOPEPTIDASE"/>
    <property type="match status" value="1"/>
</dbReference>
<dbReference type="InterPro" id="IPR029058">
    <property type="entry name" value="AB_hydrolase_fold"/>
</dbReference>
<comment type="similarity">
    <text evidence="1">Belongs to the peptidase S33 family.</text>
</comment>
<dbReference type="EMBL" id="LMWS01000001">
    <property type="protein sequence ID" value="KUN41948.1"/>
    <property type="molecule type" value="Genomic_DNA"/>
</dbReference>
<dbReference type="GeneID" id="91423165"/>
<dbReference type="InterPro" id="IPR013595">
    <property type="entry name" value="Pept_S33_TAP-like_C"/>
</dbReference>
<evidence type="ECO:0000256" key="4">
    <source>
        <dbReference type="SAM" id="SignalP"/>
    </source>
</evidence>
<dbReference type="AlphaFoldDB" id="A0A101R598"/>